<comment type="caution">
    <text evidence="1">The sequence shown here is derived from an EMBL/GenBank/DDBJ whole genome shotgun (WGS) entry which is preliminary data.</text>
</comment>
<evidence type="ECO:0000313" key="1">
    <source>
        <dbReference type="EMBL" id="KAK0735365.1"/>
    </source>
</evidence>
<dbReference type="AlphaFoldDB" id="A0AA40ECW8"/>
<protein>
    <submittedName>
        <fullName evidence="1">Uncharacterized protein</fullName>
    </submittedName>
</protein>
<dbReference type="EMBL" id="JAUKTV010000007">
    <property type="protein sequence ID" value="KAK0735365.1"/>
    <property type="molecule type" value="Genomic_DNA"/>
</dbReference>
<sequence>MVSILSSATIHKLRQLELNIAASPPRYPQAFKHPCGDQAMCTYYMNTRWLCHKTKGCKAEGRACRVKPSFHRPPLHRVCCNYVDPFSGICYGVPCPGGGRKPNHIIDRETVCYKSLECPWHHHKKILSLERLWEEEWTEQIIKANLTKGYREFAERRKLDETINRDRVVQRLFEEAIKAREVPFYTEVLKWQSEVVETCRTELVKTMKWV</sequence>
<keyword evidence="2" id="KW-1185">Reference proteome</keyword>
<reference evidence="1" key="1">
    <citation type="submission" date="2023-06" db="EMBL/GenBank/DDBJ databases">
        <title>Genome-scale phylogeny and comparative genomics of the fungal order Sordariales.</title>
        <authorList>
            <consortium name="Lawrence Berkeley National Laboratory"/>
            <person name="Hensen N."/>
            <person name="Bonometti L."/>
            <person name="Westerberg I."/>
            <person name="Brannstrom I.O."/>
            <person name="Guillou S."/>
            <person name="Cros-Aarteil S."/>
            <person name="Calhoun S."/>
            <person name="Haridas S."/>
            <person name="Kuo A."/>
            <person name="Mondo S."/>
            <person name="Pangilinan J."/>
            <person name="Riley R."/>
            <person name="Labutti K."/>
            <person name="Andreopoulos B."/>
            <person name="Lipzen A."/>
            <person name="Chen C."/>
            <person name="Yanf M."/>
            <person name="Daum C."/>
            <person name="Ng V."/>
            <person name="Clum A."/>
            <person name="Steindorff A."/>
            <person name="Ohm R."/>
            <person name="Martin F."/>
            <person name="Silar P."/>
            <person name="Natvig D."/>
            <person name="Lalanne C."/>
            <person name="Gautier V."/>
            <person name="Ament-Velasquez S.L."/>
            <person name="Kruys A."/>
            <person name="Hutchinson M.I."/>
            <person name="Powell A.J."/>
            <person name="Barry K."/>
            <person name="Miller A.N."/>
            <person name="Grigoriev I.V."/>
            <person name="Debuchy R."/>
            <person name="Gladieux P."/>
            <person name="Thoren M.H."/>
            <person name="Johannesson H."/>
        </authorList>
    </citation>
    <scope>NUCLEOTIDE SEQUENCE</scope>
    <source>
        <strain evidence="1">CBS 540.89</strain>
    </source>
</reference>
<accession>A0AA40ECW8</accession>
<proteinExistence type="predicted"/>
<evidence type="ECO:0000313" key="2">
    <source>
        <dbReference type="Proteomes" id="UP001172159"/>
    </source>
</evidence>
<gene>
    <name evidence="1" type="ORF">B0T21DRAFT_348866</name>
</gene>
<organism evidence="1 2">
    <name type="scientific">Apiosordaria backusii</name>
    <dbReference type="NCBI Taxonomy" id="314023"/>
    <lineage>
        <taxon>Eukaryota</taxon>
        <taxon>Fungi</taxon>
        <taxon>Dikarya</taxon>
        <taxon>Ascomycota</taxon>
        <taxon>Pezizomycotina</taxon>
        <taxon>Sordariomycetes</taxon>
        <taxon>Sordariomycetidae</taxon>
        <taxon>Sordariales</taxon>
        <taxon>Lasiosphaeriaceae</taxon>
        <taxon>Apiosordaria</taxon>
    </lineage>
</organism>
<name>A0AA40ECW8_9PEZI</name>
<dbReference type="Proteomes" id="UP001172159">
    <property type="component" value="Unassembled WGS sequence"/>
</dbReference>